<evidence type="ECO:0000313" key="2">
    <source>
        <dbReference type="EMBL" id="NPU66044.1"/>
    </source>
</evidence>
<dbReference type="InterPro" id="IPR025139">
    <property type="entry name" value="DUF4062"/>
</dbReference>
<accession>A0ABX2CCT9</accession>
<keyword evidence="3" id="KW-1185">Reference proteome</keyword>
<evidence type="ECO:0000259" key="1">
    <source>
        <dbReference type="Pfam" id="PF13271"/>
    </source>
</evidence>
<dbReference type="Pfam" id="PF13271">
    <property type="entry name" value="DUF4062"/>
    <property type="match status" value="1"/>
</dbReference>
<feature type="domain" description="DUF4062" evidence="1">
    <location>
        <begin position="6"/>
        <end position="87"/>
    </location>
</feature>
<organism evidence="2 3">
    <name type="scientific">Bradyrhizobium aeschynomenes</name>
    <dbReference type="NCBI Taxonomy" id="2734909"/>
    <lineage>
        <taxon>Bacteria</taxon>
        <taxon>Pseudomonadati</taxon>
        <taxon>Pseudomonadota</taxon>
        <taxon>Alphaproteobacteria</taxon>
        <taxon>Hyphomicrobiales</taxon>
        <taxon>Nitrobacteraceae</taxon>
        <taxon>Bradyrhizobium</taxon>
    </lineage>
</organism>
<comment type="caution">
    <text evidence="2">The sequence shown here is derived from an EMBL/GenBank/DDBJ whole genome shotgun (WGS) entry which is preliminary data.</text>
</comment>
<dbReference type="EMBL" id="JABFDN010000003">
    <property type="protein sequence ID" value="NPU66044.1"/>
    <property type="molecule type" value="Genomic_DNA"/>
</dbReference>
<protein>
    <submittedName>
        <fullName evidence="2">DUF4062 domain-containing protein</fullName>
    </submittedName>
</protein>
<evidence type="ECO:0000313" key="3">
    <source>
        <dbReference type="Proteomes" id="UP000886476"/>
    </source>
</evidence>
<dbReference type="RefSeq" id="WP_172111091.1">
    <property type="nucleotide sequence ID" value="NZ_JABFDN010000003.1"/>
</dbReference>
<sequence>MDKRYQIFVSSTFSDLQEERQAVMQALLSLDHFPAGMELFPASDEDQWALIKGVIDDSDYYVLVVGGRYGSTTTEGISYTEMEFEYAKSSKKPILAFVHQNPDLIPAGKTELSDSARAKLHTFRTKVQTGRHVKFWGNADDLRAKVIQSISAETKRNPQEGWIRAGRAADPAEMEGLRKEIDKLRAELAAAKSEAPPGADSYAGGTDAFEVTIQSTSQRNGSWERNLHGISVSWNNIFFELGPTLMEEATEQQMKLRLSNELWRYDIELSNLPDNTRYSIRDDSFDTIKIQLLALGLIQKSQKKHVPSDTNRYWSLTSYGETTLMTLRAIPKDDANILLSRPSSPNQDSSSLLARE</sequence>
<gene>
    <name evidence="2" type="ORF">HL667_13660</name>
</gene>
<dbReference type="Proteomes" id="UP000886476">
    <property type="component" value="Unassembled WGS sequence"/>
</dbReference>
<name>A0ABX2CCT9_9BRAD</name>
<proteinExistence type="predicted"/>
<reference evidence="2" key="1">
    <citation type="submission" date="2020-05" db="EMBL/GenBank/DDBJ databases">
        <title>Nod-independent and nitrogen-fixing Bradyrhizobium aeschynomene sp. nov. isolated from nodules of Aeschynomene indica.</title>
        <authorList>
            <person name="Zhang Z."/>
        </authorList>
    </citation>
    <scope>NUCLEOTIDE SEQUENCE</scope>
    <source>
        <strain evidence="2">83012</strain>
    </source>
</reference>